<keyword evidence="2" id="KW-0732">Signal</keyword>
<gene>
    <name evidence="7" type="ORF">KAOT1_06687</name>
</gene>
<sequence>MATACQEEKSVTKLEADVFETSESGNKLTKRSDFNAPEDATKTTSIVITPEKQYQTITGFGGAFTESSAYLLNKLSKENRDKIIKAYFDKDGANYSLTRTHMNSCDFSLTNYSYTPVADDVNLDHFTIEEDRDDLIPMIKDAMAASQDGFKIFASPWTAAPWMKDNNHWVGGKLLPKYYDTWALFFSKYADAYKAEGIDIWGFTVENEPHGNGNNWESMHFTPEEMTNFVQNHLGPKLEKDGKGDLIILGYDQNRAGLKEWVDVMYKDKASSKYYDGTAIHWYESTYEIFAEDLQYAHNKAPNKYLIETEGCIDDEVPVWKDDAWYWKKEATDWGWKWAKEEDKYLHPKYAPVNRYARDIIGCLNNWVDGWVDWNMVLDKQGGPNWFKNWCIAPVIVDPETDEVYMTPLYYTMVHFSKYIRPGAKIIDVQKTDKDLMVTAAKNPDGSIAVVVFNEGKTEKYFTLTLGDKIKNISINPQAIQTIVLTNQN</sequence>
<dbReference type="Gene3D" id="3.20.20.80">
    <property type="entry name" value="Glycosidases"/>
    <property type="match status" value="1"/>
</dbReference>
<dbReference type="PANTHER" id="PTHR11069">
    <property type="entry name" value="GLUCOSYLCERAMIDASE"/>
    <property type="match status" value="1"/>
</dbReference>
<dbReference type="InterPro" id="IPR001139">
    <property type="entry name" value="Glyco_hydro_30"/>
</dbReference>
<dbReference type="RefSeq" id="WP_007093905.1">
    <property type="nucleotide sequence ID" value="NZ_CP142125.1"/>
</dbReference>
<evidence type="ECO:0000256" key="4">
    <source>
        <dbReference type="RuleBase" id="RU361188"/>
    </source>
</evidence>
<dbReference type="GO" id="GO:0016020">
    <property type="term" value="C:membrane"/>
    <property type="evidence" value="ECO:0007669"/>
    <property type="project" value="GOC"/>
</dbReference>
<dbReference type="InterPro" id="IPR013780">
    <property type="entry name" value="Glyco_hydro_b"/>
</dbReference>
<name>A9E569_9FLAO</name>
<evidence type="ECO:0000256" key="2">
    <source>
        <dbReference type="ARBA" id="ARBA00022729"/>
    </source>
</evidence>
<comment type="similarity">
    <text evidence="1 4">Belongs to the glycosyl hydrolase 30 family.</text>
</comment>
<reference evidence="7 8" key="1">
    <citation type="journal article" date="2011" name="J. Bacteriol.">
        <title>Genome sequence of the algicidal bacterium Kordia algicida OT-1.</title>
        <authorList>
            <person name="Lee H.S."/>
            <person name="Kang S.G."/>
            <person name="Kwon K.K."/>
            <person name="Lee J.H."/>
            <person name="Kim S.J."/>
        </authorList>
    </citation>
    <scope>NUCLEOTIDE SEQUENCE [LARGE SCALE GENOMIC DNA]</scope>
    <source>
        <strain evidence="7 8">OT-1</strain>
    </source>
</reference>
<evidence type="ECO:0000256" key="1">
    <source>
        <dbReference type="ARBA" id="ARBA00005382"/>
    </source>
</evidence>
<dbReference type="InterPro" id="IPR033453">
    <property type="entry name" value="Glyco_hydro_30_TIM-barrel"/>
</dbReference>
<keyword evidence="4" id="KW-0326">Glycosidase</keyword>
<dbReference type="GO" id="GO:0004348">
    <property type="term" value="F:glucosylceramidase activity"/>
    <property type="evidence" value="ECO:0007669"/>
    <property type="project" value="InterPro"/>
</dbReference>
<dbReference type="SUPFAM" id="SSF51445">
    <property type="entry name" value="(Trans)glycosidases"/>
    <property type="match status" value="1"/>
</dbReference>
<keyword evidence="8" id="KW-1185">Reference proteome</keyword>
<evidence type="ECO:0000259" key="6">
    <source>
        <dbReference type="Pfam" id="PF17189"/>
    </source>
</evidence>
<dbReference type="InterPro" id="IPR017853">
    <property type="entry name" value="GH"/>
</dbReference>
<dbReference type="EMBL" id="ABIB01000010">
    <property type="protein sequence ID" value="EDP95149.1"/>
    <property type="molecule type" value="Genomic_DNA"/>
</dbReference>
<comment type="caution">
    <text evidence="7">The sequence shown here is derived from an EMBL/GenBank/DDBJ whole genome shotgun (WGS) entry which is preliminary data.</text>
</comment>
<feature type="domain" description="Glycosyl hydrolase family 30 beta sandwich" evidence="6">
    <location>
        <begin position="423"/>
        <end position="483"/>
    </location>
</feature>
<dbReference type="PANTHER" id="PTHR11069:SF23">
    <property type="entry name" value="LYSOSOMAL ACID GLUCOSYLCERAMIDASE"/>
    <property type="match status" value="1"/>
</dbReference>
<feature type="domain" description="Glycosyl hydrolase family 30 TIM-barrel" evidence="5">
    <location>
        <begin position="57"/>
        <end position="420"/>
    </location>
</feature>
<protein>
    <submittedName>
        <fullName evidence="7">Glycosyl hydrolase, family 30</fullName>
    </submittedName>
</protein>
<evidence type="ECO:0000259" key="5">
    <source>
        <dbReference type="Pfam" id="PF02055"/>
    </source>
</evidence>
<dbReference type="InterPro" id="IPR033452">
    <property type="entry name" value="GH30_C"/>
</dbReference>
<dbReference type="Pfam" id="PF02055">
    <property type="entry name" value="Glyco_hydro_30"/>
    <property type="match status" value="1"/>
</dbReference>
<dbReference type="Proteomes" id="UP000002945">
    <property type="component" value="Unassembled WGS sequence"/>
</dbReference>
<dbReference type="GO" id="GO:0006680">
    <property type="term" value="P:glucosylceramide catabolic process"/>
    <property type="evidence" value="ECO:0007669"/>
    <property type="project" value="TreeGrafter"/>
</dbReference>
<dbReference type="Pfam" id="PF17189">
    <property type="entry name" value="Glyco_hydro_30C"/>
    <property type="match status" value="1"/>
</dbReference>
<keyword evidence="3 4" id="KW-0378">Hydrolase</keyword>
<evidence type="ECO:0000313" key="8">
    <source>
        <dbReference type="Proteomes" id="UP000002945"/>
    </source>
</evidence>
<dbReference type="eggNOG" id="COG5520">
    <property type="taxonomic scope" value="Bacteria"/>
</dbReference>
<dbReference type="STRING" id="391587.KAOT1_06687"/>
<dbReference type="HOGENOM" id="CLU_014379_1_1_10"/>
<evidence type="ECO:0000256" key="3">
    <source>
        <dbReference type="ARBA" id="ARBA00022801"/>
    </source>
</evidence>
<proteinExistence type="inferred from homology"/>
<dbReference type="AlphaFoldDB" id="A9E569"/>
<evidence type="ECO:0000313" key="7">
    <source>
        <dbReference type="EMBL" id="EDP95149.1"/>
    </source>
</evidence>
<organism evidence="7 8">
    <name type="scientific">Kordia algicida OT-1</name>
    <dbReference type="NCBI Taxonomy" id="391587"/>
    <lineage>
        <taxon>Bacteria</taxon>
        <taxon>Pseudomonadati</taxon>
        <taxon>Bacteroidota</taxon>
        <taxon>Flavobacteriia</taxon>
        <taxon>Flavobacteriales</taxon>
        <taxon>Flavobacteriaceae</taxon>
        <taxon>Kordia</taxon>
    </lineage>
</organism>
<accession>A9E569</accession>
<dbReference type="Gene3D" id="2.60.40.1180">
    <property type="entry name" value="Golgi alpha-mannosidase II"/>
    <property type="match status" value="1"/>
</dbReference>
<dbReference type="PRINTS" id="PR00843">
    <property type="entry name" value="GLHYDRLASE30"/>
</dbReference>